<dbReference type="Proteomes" id="UP000008075">
    <property type="component" value="Chromosome"/>
</dbReference>
<reference evidence="8 9" key="1">
    <citation type="journal article" date="2011" name="PLoS ONE">
        <title>The entomopathogenic bacterial endosymbionts xenorhabdus and photorhabdus: convergent lifestyles from divergent genomes.</title>
        <authorList>
            <person name="Chaston J.M."/>
            <person name="Suen G."/>
            <person name="Tucker S.L."/>
            <person name="Andersen A.W."/>
            <person name="Bhasin A."/>
            <person name="Bode E."/>
            <person name="Bode H.B."/>
            <person name="Brachmann A.O."/>
            <person name="Cowles C.E."/>
            <person name="Cowles K.N."/>
            <person name="Darby C."/>
            <person name="de Leon L."/>
            <person name="Drace K."/>
            <person name="Du Z."/>
            <person name="Givaudan A."/>
            <person name="Herbert Tran E.E."/>
            <person name="Jewell K.A."/>
            <person name="Knack J.J."/>
            <person name="Krasomil-Osterfeld K.C."/>
            <person name="Kukor R."/>
            <person name="Lanois A."/>
            <person name="Latreille P."/>
            <person name="Leimgruber N.K."/>
            <person name="Lipke C.M."/>
            <person name="Liu R."/>
            <person name="Lu X."/>
            <person name="Martens E.C."/>
            <person name="Marri P.R."/>
            <person name="Medigue C."/>
            <person name="Menard M.L."/>
            <person name="Miller N.M."/>
            <person name="Morales-Soto N."/>
            <person name="Norton S."/>
            <person name="Ogier J.C."/>
            <person name="Orchard S.S."/>
            <person name="Park D."/>
            <person name="Park Y."/>
            <person name="Qurollo B.A."/>
            <person name="Sugar D.R."/>
            <person name="Richards G.R."/>
            <person name="Rouy Z."/>
            <person name="Slominski B."/>
            <person name="Slominski K."/>
            <person name="Snyder H."/>
            <person name="Tjaden B.C."/>
            <person name="van der Hoeven R."/>
            <person name="Welch R.D."/>
            <person name="Wheeler C."/>
            <person name="Xiang B."/>
            <person name="Barbazuk B."/>
            <person name="Gaudriault S."/>
            <person name="Goodner B."/>
            <person name="Slater S.C."/>
            <person name="Forst S."/>
            <person name="Goldman B.S."/>
            <person name="Goodrich-Blair H."/>
        </authorList>
    </citation>
    <scope>NUCLEOTIDE SEQUENCE [LARGE SCALE GENOMIC DNA]</scope>
    <source>
        <strain evidence="9">ATCC 19061 / DSM 3370 / CCUG 14189 / LMG 1036 / NCIMB 9965 / AN6</strain>
    </source>
</reference>
<evidence type="ECO:0000313" key="9">
    <source>
        <dbReference type="Proteomes" id="UP000008075"/>
    </source>
</evidence>
<name>D3VJ92_XENNA</name>
<evidence type="ECO:0000259" key="7">
    <source>
        <dbReference type="Pfam" id="PF08719"/>
    </source>
</evidence>
<dbReference type="RefSeq" id="WP_013184692.1">
    <property type="nucleotide sequence ID" value="NC_014228.1"/>
</dbReference>
<feature type="domain" description="NADAR" evidence="7">
    <location>
        <begin position="9"/>
        <end position="147"/>
    </location>
</feature>
<dbReference type="CDD" id="cd15457">
    <property type="entry name" value="NADAR"/>
    <property type="match status" value="1"/>
</dbReference>
<dbReference type="NCBIfam" id="TIGR02464">
    <property type="entry name" value="ribofla_fusion"/>
    <property type="match status" value="1"/>
</dbReference>
<comment type="catalytic activity">
    <reaction evidence="1">
        <text>5-amino-6-(5-phospho-D-ribosylamino)uracil + H2O = 5,6-diaminouracil + D-ribose 5-phosphate</text>
        <dbReference type="Rhea" id="RHEA:55020"/>
        <dbReference type="ChEBI" id="CHEBI:15377"/>
        <dbReference type="ChEBI" id="CHEBI:46252"/>
        <dbReference type="ChEBI" id="CHEBI:58453"/>
        <dbReference type="ChEBI" id="CHEBI:78346"/>
    </reaction>
</comment>
<dbReference type="Gene3D" id="1.10.357.40">
    <property type="entry name" value="YbiA-like"/>
    <property type="match status" value="1"/>
</dbReference>
<dbReference type="eggNOG" id="COG3236">
    <property type="taxonomic scope" value="Bacteria"/>
</dbReference>
<evidence type="ECO:0000313" key="8">
    <source>
        <dbReference type="EMBL" id="CBJ90949.1"/>
    </source>
</evidence>
<dbReference type="Pfam" id="PF08719">
    <property type="entry name" value="NADAR"/>
    <property type="match status" value="1"/>
</dbReference>
<organism evidence="8 9">
    <name type="scientific">Xenorhabdus nematophila (strain ATCC 19061 / DSM 3370 / CCUG 14189 / LMG 1036 / NCIMB 9965 / AN6)</name>
    <dbReference type="NCBI Taxonomy" id="406817"/>
    <lineage>
        <taxon>Bacteria</taxon>
        <taxon>Pseudomonadati</taxon>
        <taxon>Pseudomonadota</taxon>
        <taxon>Gammaproteobacteria</taxon>
        <taxon>Enterobacterales</taxon>
        <taxon>Morganellaceae</taxon>
        <taxon>Xenorhabdus</taxon>
    </lineage>
</organism>
<evidence type="ECO:0000256" key="5">
    <source>
        <dbReference type="ARBA" id="ARBA00032343"/>
    </source>
</evidence>
<dbReference type="KEGG" id="xne:XNC1_2895"/>
<dbReference type="GeneID" id="24902634"/>
<sequence length="150" mass="17531">MSHIDVIKFYRTNDPYGCFSNFSKYGFLGEDDFFWPTVEHYFQAKKFIDENTQENIRLLNSPMDAATAGRDRKKPLRPDWEVIKDDIMRFAVLEKFKQNLDIQNILLSTHNAQLIEHTSNDFYWADGGDGSGNNMLGIILMETREILQKI</sequence>
<dbReference type="InterPro" id="IPR037238">
    <property type="entry name" value="YbiA-like_sf"/>
</dbReference>
<comment type="similarity">
    <text evidence="3">Belongs to the YbiA family.</text>
</comment>
<evidence type="ECO:0000256" key="2">
    <source>
        <dbReference type="ARBA" id="ARBA00000751"/>
    </source>
</evidence>
<dbReference type="EMBL" id="FN667742">
    <property type="protein sequence ID" value="CBJ90949.1"/>
    <property type="molecule type" value="Genomic_DNA"/>
</dbReference>
<dbReference type="SUPFAM" id="SSF143990">
    <property type="entry name" value="YbiA-like"/>
    <property type="match status" value="1"/>
</dbReference>
<evidence type="ECO:0000256" key="3">
    <source>
        <dbReference type="ARBA" id="ARBA00008508"/>
    </source>
</evidence>
<proteinExistence type="inferred from homology"/>
<comment type="catalytic activity">
    <reaction evidence="2">
        <text>2,5-diamino-6-hydroxy-4-(5-phosphoribosylamino)-pyrimidine + H2O = 2,5,6-triamino-4-hydroxypyrimidine + D-ribose 5-phosphate</text>
        <dbReference type="Rhea" id="RHEA:23436"/>
        <dbReference type="ChEBI" id="CHEBI:15377"/>
        <dbReference type="ChEBI" id="CHEBI:58614"/>
        <dbReference type="ChEBI" id="CHEBI:78346"/>
        <dbReference type="ChEBI" id="CHEBI:137796"/>
    </reaction>
</comment>
<keyword evidence="9" id="KW-1185">Reference proteome</keyword>
<evidence type="ECO:0000256" key="6">
    <source>
        <dbReference type="ARBA" id="ARBA00045377"/>
    </source>
</evidence>
<protein>
    <recommendedName>
        <fullName evidence="4">N-glycosidase YbiA</fullName>
    </recommendedName>
    <alternativeName>
        <fullName evidence="5">Riboflavin biosynthesis intermediates N-glycosidase</fullName>
    </alternativeName>
</protein>
<dbReference type="InterPro" id="IPR012816">
    <property type="entry name" value="NADAR"/>
</dbReference>
<dbReference type="STRING" id="406817.XNC1_2895"/>
<dbReference type="AlphaFoldDB" id="D3VJ92"/>
<evidence type="ECO:0000256" key="1">
    <source>
        <dbReference type="ARBA" id="ARBA00000022"/>
    </source>
</evidence>
<gene>
    <name evidence="8" type="ordered locus">XNC1_2895</name>
</gene>
<dbReference type="HOGENOM" id="CLU_084247_3_1_6"/>
<evidence type="ECO:0000256" key="4">
    <source>
        <dbReference type="ARBA" id="ARBA00014614"/>
    </source>
</evidence>
<accession>D3VJ92</accession>
<comment type="function">
    <text evidence="6">Catalyzes the hydrolysis of the N-glycosidic bond in the first two intermediates of riboflavin biosynthesis, which are highly reactive metabolites, yielding relatively innocuous products. Thus, can divert a surplus of harmful intermediates into relatively harmless products and pre-empt the damage these intermediates would otherwise do. Helps maintain flavin levels. May act on other substrates in vivo. Has no activity against GTP, nucleoside monophosphates or ADP-ribose. Is Required for swarming motility.</text>
</comment>